<dbReference type="EMBL" id="ML976040">
    <property type="protein sequence ID" value="KAF1941989.1"/>
    <property type="molecule type" value="Genomic_DNA"/>
</dbReference>
<sequence>MVKTFPDVQNTAKRDRIAVGGRDGDFQGVNDAKMKAITTKLEAIVADAEVCRQKVLSTEFELAEQTAAANEIQLTAGCELAQAQLPNADTKQIRRLHVQQAILGPDLFPEGHSVATQTFNASNEQREKEIRYSAWLDATDALVVRGDDMERKRQAICTT</sequence>
<evidence type="ECO:0000313" key="2">
    <source>
        <dbReference type="Proteomes" id="UP000800038"/>
    </source>
</evidence>
<proteinExistence type="predicted"/>
<organism evidence="1 2">
    <name type="scientific">Clathrospora elynae</name>
    <dbReference type="NCBI Taxonomy" id="706981"/>
    <lineage>
        <taxon>Eukaryota</taxon>
        <taxon>Fungi</taxon>
        <taxon>Dikarya</taxon>
        <taxon>Ascomycota</taxon>
        <taxon>Pezizomycotina</taxon>
        <taxon>Dothideomycetes</taxon>
        <taxon>Pleosporomycetidae</taxon>
        <taxon>Pleosporales</taxon>
        <taxon>Diademaceae</taxon>
        <taxon>Clathrospora</taxon>
    </lineage>
</organism>
<name>A0A6A5SR10_9PLEO</name>
<dbReference type="Proteomes" id="UP000800038">
    <property type="component" value="Unassembled WGS sequence"/>
</dbReference>
<accession>A0A6A5SR10</accession>
<protein>
    <submittedName>
        <fullName evidence="1">Uncharacterized protein</fullName>
    </submittedName>
</protein>
<evidence type="ECO:0000313" key="1">
    <source>
        <dbReference type="EMBL" id="KAF1941989.1"/>
    </source>
</evidence>
<keyword evidence="2" id="KW-1185">Reference proteome</keyword>
<gene>
    <name evidence="1" type="ORF">EJ02DRAFT_454655</name>
</gene>
<reference evidence="1" key="1">
    <citation type="journal article" date="2020" name="Stud. Mycol.">
        <title>101 Dothideomycetes genomes: a test case for predicting lifestyles and emergence of pathogens.</title>
        <authorList>
            <person name="Haridas S."/>
            <person name="Albert R."/>
            <person name="Binder M."/>
            <person name="Bloem J."/>
            <person name="Labutti K."/>
            <person name="Salamov A."/>
            <person name="Andreopoulos B."/>
            <person name="Baker S."/>
            <person name="Barry K."/>
            <person name="Bills G."/>
            <person name="Bluhm B."/>
            <person name="Cannon C."/>
            <person name="Castanera R."/>
            <person name="Culley D."/>
            <person name="Daum C."/>
            <person name="Ezra D."/>
            <person name="Gonzalez J."/>
            <person name="Henrissat B."/>
            <person name="Kuo A."/>
            <person name="Liang C."/>
            <person name="Lipzen A."/>
            <person name="Lutzoni F."/>
            <person name="Magnuson J."/>
            <person name="Mondo S."/>
            <person name="Nolan M."/>
            <person name="Ohm R."/>
            <person name="Pangilinan J."/>
            <person name="Park H.-J."/>
            <person name="Ramirez L."/>
            <person name="Alfaro M."/>
            <person name="Sun H."/>
            <person name="Tritt A."/>
            <person name="Yoshinaga Y."/>
            <person name="Zwiers L.-H."/>
            <person name="Turgeon B."/>
            <person name="Goodwin S."/>
            <person name="Spatafora J."/>
            <person name="Crous P."/>
            <person name="Grigoriev I."/>
        </authorList>
    </citation>
    <scope>NUCLEOTIDE SEQUENCE</scope>
    <source>
        <strain evidence="1">CBS 161.51</strain>
    </source>
</reference>
<dbReference type="AlphaFoldDB" id="A0A6A5SR10"/>